<dbReference type="AlphaFoldDB" id="A0A926P1N6"/>
<dbReference type="InterPro" id="IPR054242">
    <property type="entry name" value="DUF6969"/>
</dbReference>
<gene>
    <name evidence="2" type="ORF">HK439_03235</name>
</gene>
<sequence>MSETKTKAPKLPFPADLSGLPEDKLEAMHDAAAAVLECERELAQTGSSVVMDVLRDQGDFLIWERYPKGDLFDLKNHSHYFYHAHVADEMAAGENGHFHLFVRPAAIAPDLEPWRLPGAVVPEDPAARFAHIGAISVDNQGRMIRLFTTNRWVTNETLYRAEDVIPLLDHFAIEVEKPSRAVNRWLTNLVPLYRPQLEALLRARDATLEAFVQEHPGSEVLEDRALQNTSEVFVDTVKQIEAIEGALGV</sequence>
<comment type="caution">
    <text evidence="2">The sequence shown here is derived from an EMBL/GenBank/DDBJ whole genome shotgun (WGS) entry which is preliminary data.</text>
</comment>
<accession>A0A926P1N6</accession>
<evidence type="ECO:0000313" key="2">
    <source>
        <dbReference type="EMBL" id="MBD1545261.1"/>
    </source>
</evidence>
<evidence type="ECO:0000259" key="1">
    <source>
        <dbReference type="Pfam" id="PF22308"/>
    </source>
</evidence>
<feature type="domain" description="DUF6969" evidence="1">
    <location>
        <begin position="29"/>
        <end position="232"/>
    </location>
</feature>
<protein>
    <recommendedName>
        <fullName evidence="1">DUF6969 domain-containing protein</fullName>
    </recommendedName>
</protein>
<dbReference type="EMBL" id="JABFCZ010000003">
    <property type="protein sequence ID" value="MBD1545261.1"/>
    <property type="molecule type" value="Genomic_DNA"/>
</dbReference>
<dbReference type="Proteomes" id="UP000598467">
    <property type="component" value="Unassembled WGS sequence"/>
</dbReference>
<name>A0A926P1N6_9HYPH</name>
<evidence type="ECO:0000313" key="3">
    <source>
        <dbReference type="Proteomes" id="UP000598467"/>
    </source>
</evidence>
<organism evidence="2 3">
    <name type="scientific">Roseibium aggregatum</name>
    <dbReference type="NCBI Taxonomy" id="187304"/>
    <lineage>
        <taxon>Bacteria</taxon>
        <taxon>Pseudomonadati</taxon>
        <taxon>Pseudomonadota</taxon>
        <taxon>Alphaproteobacteria</taxon>
        <taxon>Hyphomicrobiales</taxon>
        <taxon>Stappiaceae</taxon>
        <taxon>Roseibium</taxon>
    </lineage>
</organism>
<reference evidence="2" key="1">
    <citation type="submission" date="2020-05" db="EMBL/GenBank/DDBJ databases">
        <title>Identification of trans-AT polyketide cluster in two marine bacteria, producers of a novel glutaramide-containing polyketide sesbanimide D and analogs.</title>
        <authorList>
            <person name="Kacar D."/>
            <person name="Rodriguez P."/>
            <person name="Canedo L."/>
            <person name="Gonzalez E."/>
            <person name="Galan B."/>
            <person name="De La Calle F."/>
            <person name="Garcia J.L."/>
        </authorList>
    </citation>
    <scope>NUCLEOTIDE SEQUENCE</scope>
    <source>
        <strain evidence="2">PHM038</strain>
    </source>
</reference>
<proteinExistence type="predicted"/>
<dbReference type="RefSeq" id="WP_190289926.1">
    <property type="nucleotide sequence ID" value="NZ_JABFCZ010000003.1"/>
</dbReference>
<dbReference type="Pfam" id="PF22308">
    <property type="entry name" value="DUF6969"/>
    <property type="match status" value="1"/>
</dbReference>